<dbReference type="Gene3D" id="1.20.1280.50">
    <property type="match status" value="1"/>
</dbReference>
<keyword evidence="3" id="KW-1185">Reference proteome</keyword>
<evidence type="ECO:0000313" key="3">
    <source>
        <dbReference type="Proteomes" id="UP000298327"/>
    </source>
</evidence>
<proteinExistence type="predicted"/>
<evidence type="ECO:0000313" key="2">
    <source>
        <dbReference type="EMBL" id="TFY68947.1"/>
    </source>
</evidence>
<dbReference type="AlphaFoldDB" id="A0A4Y9Z4H1"/>
<dbReference type="Pfam" id="PF12937">
    <property type="entry name" value="F-box-like"/>
    <property type="match status" value="1"/>
</dbReference>
<name>A0A4Y9Z4H1_9AGAM</name>
<dbReference type="STRING" id="205917.A0A4Y9Z4H1"/>
<dbReference type="SUPFAM" id="SSF52047">
    <property type="entry name" value="RNI-like"/>
    <property type="match status" value="1"/>
</dbReference>
<reference evidence="2 3" key="1">
    <citation type="submission" date="2019-02" db="EMBL/GenBank/DDBJ databases">
        <title>Genome sequencing of the rare red list fungi Dentipellis fragilis.</title>
        <authorList>
            <person name="Buettner E."/>
            <person name="Kellner H."/>
        </authorList>
    </citation>
    <scope>NUCLEOTIDE SEQUENCE [LARGE SCALE GENOMIC DNA]</scope>
    <source>
        <strain evidence="2 3">DSM 105465</strain>
    </source>
</reference>
<sequence>MKDRTSQLDRTGILIPLAVFSATEYWVNAENARFTQQDGSCAETPTDILDTRRALELEINSIGLLMSSVSARLNALAPVNRLPPETFAHIFHFLRDSDADRPLPTYDPQAPPTASLPPRVVGWVPAATHVCRQWRTAALEHPALWSNIRSELGAEWKREFLRRSKMALVVIQPNRMGLPSRKEVITGELAADIAHHLPHIRELSIDGAVDILAPIVQALDRPAPILEKLALSNLNVPPPSMGHVQMPVFPLEAFSGSAPRLRDLTLQRWSFLWSSIAFASLAHLTVSHPIYDRPHDAGDFGQLLVTLQKMPALEKLTLEHILPPLPTGVTHHSVCGPTIPFPKLCSIRLADEIRKCGLALKHMTIPATAEWHVSCMQHHQGCDFLLPWLATRINNSPLIRTLALTEIYDWPTIAAYDRDVTNFANPKLAVNSPHSDSELPIFQLTLGHNGGQLPFPQIRMLLNAMPLGDLRVLSVSSEQGWSTQDWSTLFGMCNDLRHARIRFSCARPLCELLLTGFSPVQGGEAPIYPRLEELTLLNVRFGHGRHLRNDELPERLMGQGILKKLVIKECSISSELVERLREVVSEVVWDGHLRDMSDDLDEEGD</sequence>
<dbReference type="Proteomes" id="UP000298327">
    <property type="component" value="Unassembled WGS sequence"/>
</dbReference>
<comment type="caution">
    <text evidence="2">The sequence shown here is derived from an EMBL/GenBank/DDBJ whole genome shotgun (WGS) entry which is preliminary data.</text>
</comment>
<feature type="domain" description="F-box" evidence="1">
    <location>
        <begin position="80"/>
        <end position="148"/>
    </location>
</feature>
<evidence type="ECO:0000259" key="1">
    <source>
        <dbReference type="Pfam" id="PF12937"/>
    </source>
</evidence>
<protein>
    <recommendedName>
        <fullName evidence="1">F-box domain-containing protein</fullName>
    </recommendedName>
</protein>
<dbReference type="EMBL" id="SEOQ01000149">
    <property type="protein sequence ID" value="TFY68947.1"/>
    <property type="molecule type" value="Genomic_DNA"/>
</dbReference>
<dbReference type="InterPro" id="IPR001810">
    <property type="entry name" value="F-box_dom"/>
</dbReference>
<dbReference type="OrthoDB" id="3156934at2759"/>
<accession>A0A4Y9Z4H1</accession>
<gene>
    <name evidence="2" type="ORF">EVG20_g3349</name>
</gene>
<organism evidence="2 3">
    <name type="scientific">Dentipellis fragilis</name>
    <dbReference type="NCBI Taxonomy" id="205917"/>
    <lineage>
        <taxon>Eukaryota</taxon>
        <taxon>Fungi</taxon>
        <taxon>Dikarya</taxon>
        <taxon>Basidiomycota</taxon>
        <taxon>Agaricomycotina</taxon>
        <taxon>Agaricomycetes</taxon>
        <taxon>Russulales</taxon>
        <taxon>Hericiaceae</taxon>
        <taxon>Dentipellis</taxon>
    </lineage>
</organism>